<sequence>MEEEANSVATYQVSLMDLPDEVIQYILQLLPPYNDLKTCMQVCKRLLTNVQSVLNYTKLSLNRAISDFNIEWKHMSAKDDSSSITRRYSHSACYHDNFMYIFGGCTFSSTTFNDLWRLDLSTRKWHRLLTSGSYPSPKACASIVPYKLCLVLFGGLTQPSPYPLHQTWRVFNELHIYNINKNNWASISTPTCPPPLAGHSATIHDNVMVVFGGVRENNVSSNDVWCLDLDNLVWTKQITSEVKPTARYGSSQIYIDRHHLLVLGGCGGVHKVYTDAWLLNMTQPDLFTWTPVTIRNRDYAAPHIFCHPAVRVNSRYVITISQNPKLKYLSGCLMKKIALNPQPSVPSQSDNQEEVRVPPTRMRNNMIDDRDVNINGRRGELNALRQQKCPGQLQENQPDQSEREESESSSSSSNSSSSSRPIEQQSERMVAFRCPGASPSPQTMRQRERQLEIIQRLERKIFKMRKPSPSAQCPMAAASASTPPPNKESKMALFVLDISQVLNPVESYIEWKVIRNVAPNSPEPTILYSLVRGRGEVIMFGGMYKNTNSILSTSSEDNEINYNTVSNLVHFISVPTVII</sequence>
<dbReference type="Pfam" id="PF13415">
    <property type="entry name" value="Beta-prop_FBX42"/>
    <property type="match status" value="1"/>
</dbReference>
<dbReference type="PROSITE" id="PS50181">
    <property type="entry name" value="FBOX"/>
    <property type="match status" value="1"/>
</dbReference>
<feature type="compositionally biased region" description="Basic and acidic residues" evidence="1">
    <location>
        <begin position="366"/>
        <end position="380"/>
    </location>
</feature>
<dbReference type="Gene3D" id="2.120.10.80">
    <property type="entry name" value="Kelch-type beta propeller"/>
    <property type="match status" value="1"/>
</dbReference>
<feature type="compositionally biased region" description="Polar residues" evidence="1">
    <location>
        <begin position="341"/>
        <end position="350"/>
    </location>
</feature>
<dbReference type="SMART" id="SM00256">
    <property type="entry name" value="FBOX"/>
    <property type="match status" value="1"/>
</dbReference>
<dbReference type="EMBL" id="HBUF01618957">
    <property type="protein sequence ID" value="CAG6780558.1"/>
    <property type="molecule type" value="Transcribed_RNA"/>
</dbReference>
<evidence type="ECO:0000256" key="1">
    <source>
        <dbReference type="SAM" id="MobiDB-lite"/>
    </source>
</evidence>
<feature type="region of interest" description="Disordered" evidence="1">
    <location>
        <begin position="466"/>
        <end position="486"/>
    </location>
</feature>
<dbReference type="EMBL" id="HBUF01020995">
    <property type="protein sequence ID" value="CAG6611217.1"/>
    <property type="molecule type" value="Transcribed_RNA"/>
</dbReference>
<organism evidence="3">
    <name type="scientific">Cacopsylla melanoneura</name>
    <dbReference type="NCBI Taxonomy" id="428564"/>
    <lineage>
        <taxon>Eukaryota</taxon>
        <taxon>Metazoa</taxon>
        <taxon>Ecdysozoa</taxon>
        <taxon>Arthropoda</taxon>
        <taxon>Hexapoda</taxon>
        <taxon>Insecta</taxon>
        <taxon>Pterygota</taxon>
        <taxon>Neoptera</taxon>
        <taxon>Paraneoptera</taxon>
        <taxon>Hemiptera</taxon>
        <taxon>Sternorrhyncha</taxon>
        <taxon>Psylloidea</taxon>
        <taxon>Psyllidae</taxon>
        <taxon>Psyllinae</taxon>
        <taxon>Cacopsylla</taxon>
    </lineage>
</organism>
<dbReference type="Gene3D" id="1.20.1280.50">
    <property type="match status" value="1"/>
</dbReference>
<dbReference type="GO" id="GO:0019005">
    <property type="term" value="C:SCF ubiquitin ligase complex"/>
    <property type="evidence" value="ECO:0007669"/>
    <property type="project" value="TreeGrafter"/>
</dbReference>
<dbReference type="EMBL" id="HBUF01201207">
    <property type="protein sequence ID" value="CAG6661974.1"/>
    <property type="molecule type" value="Transcribed_RNA"/>
</dbReference>
<evidence type="ECO:0000313" key="3">
    <source>
        <dbReference type="EMBL" id="CAG6611211.1"/>
    </source>
</evidence>
<dbReference type="EMBL" id="HBUF01201208">
    <property type="protein sequence ID" value="CAG6661976.1"/>
    <property type="molecule type" value="Transcribed_RNA"/>
</dbReference>
<reference evidence="3" key="1">
    <citation type="submission" date="2021-05" db="EMBL/GenBank/DDBJ databases">
        <authorList>
            <person name="Alioto T."/>
            <person name="Alioto T."/>
            <person name="Gomez Garrido J."/>
        </authorList>
    </citation>
    <scope>NUCLEOTIDE SEQUENCE</scope>
</reference>
<dbReference type="EMBL" id="HBUF01618958">
    <property type="protein sequence ID" value="CAG6780560.1"/>
    <property type="molecule type" value="Transcribed_RNA"/>
</dbReference>
<dbReference type="PANTHER" id="PTHR46432">
    <property type="entry name" value="F-BOX ONLY PROTEIN 42"/>
    <property type="match status" value="1"/>
</dbReference>
<feature type="compositionally biased region" description="Low complexity" evidence="1">
    <location>
        <begin position="408"/>
        <end position="428"/>
    </location>
</feature>
<dbReference type="AlphaFoldDB" id="A0A8D8PR68"/>
<dbReference type="SUPFAM" id="SSF117281">
    <property type="entry name" value="Kelch motif"/>
    <property type="match status" value="1"/>
</dbReference>
<accession>A0A8D8PR68</accession>
<dbReference type="Pfam" id="PF12937">
    <property type="entry name" value="F-box-like"/>
    <property type="match status" value="1"/>
</dbReference>
<proteinExistence type="predicted"/>
<dbReference type="InterPro" id="IPR001810">
    <property type="entry name" value="F-box_dom"/>
</dbReference>
<feature type="domain" description="F-box" evidence="2">
    <location>
        <begin position="12"/>
        <end position="59"/>
    </location>
</feature>
<dbReference type="EMBL" id="HBUF01020993">
    <property type="protein sequence ID" value="CAG6611211.1"/>
    <property type="molecule type" value="Transcribed_RNA"/>
</dbReference>
<dbReference type="InterPro" id="IPR052821">
    <property type="entry name" value="F-box_only_SRC"/>
</dbReference>
<dbReference type="EMBL" id="HBUF01201210">
    <property type="protein sequence ID" value="CAG6661980.1"/>
    <property type="molecule type" value="Transcribed_RNA"/>
</dbReference>
<dbReference type="PANTHER" id="PTHR46432:SF1">
    <property type="entry name" value="F-BOX ONLY PROTEIN 42"/>
    <property type="match status" value="1"/>
</dbReference>
<dbReference type="InterPro" id="IPR036047">
    <property type="entry name" value="F-box-like_dom_sf"/>
</dbReference>
<protein>
    <submittedName>
        <fullName evidence="3">F-box only protein 42</fullName>
    </submittedName>
</protein>
<dbReference type="GO" id="GO:1990756">
    <property type="term" value="F:ubiquitin-like ligase-substrate adaptor activity"/>
    <property type="evidence" value="ECO:0007669"/>
    <property type="project" value="TreeGrafter"/>
</dbReference>
<dbReference type="InterPro" id="IPR015915">
    <property type="entry name" value="Kelch-typ_b-propeller"/>
</dbReference>
<name>A0A8D8PR68_9HEMI</name>
<feature type="region of interest" description="Disordered" evidence="1">
    <location>
        <begin position="340"/>
        <end position="446"/>
    </location>
</feature>
<dbReference type="SUPFAM" id="SSF81383">
    <property type="entry name" value="F-box domain"/>
    <property type="match status" value="1"/>
</dbReference>
<evidence type="ECO:0000259" key="2">
    <source>
        <dbReference type="PROSITE" id="PS50181"/>
    </source>
</evidence>